<name>A0AAN9IVY1_CROPI</name>
<evidence type="ECO:0000313" key="2">
    <source>
        <dbReference type="Proteomes" id="UP001372338"/>
    </source>
</evidence>
<organism evidence="1 2">
    <name type="scientific">Crotalaria pallida</name>
    <name type="common">Smooth rattlebox</name>
    <name type="synonym">Crotalaria striata</name>
    <dbReference type="NCBI Taxonomy" id="3830"/>
    <lineage>
        <taxon>Eukaryota</taxon>
        <taxon>Viridiplantae</taxon>
        <taxon>Streptophyta</taxon>
        <taxon>Embryophyta</taxon>
        <taxon>Tracheophyta</taxon>
        <taxon>Spermatophyta</taxon>
        <taxon>Magnoliopsida</taxon>
        <taxon>eudicotyledons</taxon>
        <taxon>Gunneridae</taxon>
        <taxon>Pentapetalae</taxon>
        <taxon>rosids</taxon>
        <taxon>fabids</taxon>
        <taxon>Fabales</taxon>
        <taxon>Fabaceae</taxon>
        <taxon>Papilionoideae</taxon>
        <taxon>50 kb inversion clade</taxon>
        <taxon>genistoids sensu lato</taxon>
        <taxon>core genistoids</taxon>
        <taxon>Crotalarieae</taxon>
        <taxon>Crotalaria</taxon>
    </lineage>
</organism>
<keyword evidence="2" id="KW-1185">Reference proteome</keyword>
<protein>
    <submittedName>
        <fullName evidence="1">Uncharacterized protein</fullName>
    </submittedName>
</protein>
<proteinExistence type="predicted"/>
<gene>
    <name evidence="1" type="ORF">RIF29_00553</name>
</gene>
<accession>A0AAN9IVY1</accession>
<dbReference type="Proteomes" id="UP001372338">
    <property type="component" value="Unassembled WGS sequence"/>
</dbReference>
<comment type="caution">
    <text evidence="1">The sequence shown here is derived from an EMBL/GenBank/DDBJ whole genome shotgun (WGS) entry which is preliminary data.</text>
</comment>
<dbReference type="EMBL" id="JAYWIO010000001">
    <property type="protein sequence ID" value="KAK7287317.1"/>
    <property type="molecule type" value="Genomic_DNA"/>
</dbReference>
<sequence length="103" mass="11755">MKPRLTGASNQGALVKPLNSRQEECIVVVTITMVNWFRDLTMRLQLMIFPHYTVPSEFNHGATLRTDRDQFSCRVVPPLPVSLPPPSWSLPSQSIRIQIVIQR</sequence>
<evidence type="ECO:0000313" key="1">
    <source>
        <dbReference type="EMBL" id="KAK7287317.1"/>
    </source>
</evidence>
<dbReference type="AlphaFoldDB" id="A0AAN9IVY1"/>
<reference evidence="1 2" key="1">
    <citation type="submission" date="2024-01" db="EMBL/GenBank/DDBJ databases">
        <title>The genomes of 5 underutilized Papilionoideae crops provide insights into root nodulation and disease resistanc.</title>
        <authorList>
            <person name="Yuan L."/>
        </authorList>
    </citation>
    <scope>NUCLEOTIDE SEQUENCE [LARGE SCALE GENOMIC DNA]</scope>
    <source>
        <strain evidence="1">ZHUSHIDOU_FW_LH</strain>
        <tissue evidence="1">Leaf</tissue>
    </source>
</reference>